<dbReference type="PANTHER" id="PTHR43141">
    <property type="entry name" value="CYTOCHROME BD2 SUBUNIT II"/>
    <property type="match status" value="1"/>
</dbReference>
<evidence type="ECO:0000256" key="5">
    <source>
        <dbReference type="ARBA" id="ARBA00022989"/>
    </source>
</evidence>
<reference evidence="8 9" key="1">
    <citation type="submission" date="2019-10" db="EMBL/GenBank/DDBJ databases">
        <title>Cardiobacteriales fam. a chemoheterotrophic member of the order Cardiobacteriales, and proposal of Cardiobacteriales fam. nov.</title>
        <authorList>
            <person name="Wang C."/>
        </authorList>
    </citation>
    <scope>NUCLEOTIDE SEQUENCE [LARGE SCALE GENOMIC DNA]</scope>
    <source>
        <strain evidence="8 9">ML27</strain>
    </source>
</reference>
<feature type="transmembrane region" description="Helical" evidence="7">
    <location>
        <begin position="125"/>
        <end position="145"/>
    </location>
</feature>
<dbReference type="GO" id="GO:0016682">
    <property type="term" value="F:oxidoreductase activity, acting on diphenols and related substances as donors, oxygen as acceptor"/>
    <property type="evidence" value="ECO:0007669"/>
    <property type="project" value="TreeGrafter"/>
</dbReference>
<evidence type="ECO:0000256" key="1">
    <source>
        <dbReference type="ARBA" id="ARBA00004651"/>
    </source>
</evidence>
<feature type="transmembrane region" description="Helical" evidence="7">
    <location>
        <begin position="260"/>
        <end position="282"/>
    </location>
</feature>
<dbReference type="InterPro" id="IPR003317">
    <property type="entry name" value="Cyt-d_oxidase_su2"/>
</dbReference>
<dbReference type="EMBL" id="WHNW01000002">
    <property type="protein sequence ID" value="MPV85689.1"/>
    <property type="molecule type" value="Genomic_DNA"/>
</dbReference>
<feature type="transmembrane region" description="Helical" evidence="7">
    <location>
        <begin position="302"/>
        <end position="324"/>
    </location>
</feature>
<proteinExistence type="inferred from homology"/>
<comment type="subcellular location">
    <subcellularLocation>
        <location evidence="1">Cell membrane</location>
        <topology evidence="1">Multi-pass membrane protein</topology>
    </subcellularLocation>
</comment>
<feature type="transmembrane region" description="Helical" evidence="7">
    <location>
        <begin position="12"/>
        <end position="30"/>
    </location>
</feature>
<dbReference type="GO" id="GO:0005886">
    <property type="term" value="C:plasma membrane"/>
    <property type="evidence" value="ECO:0007669"/>
    <property type="project" value="UniProtKB-SubCell"/>
</dbReference>
<dbReference type="Proteomes" id="UP000471298">
    <property type="component" value="Unassembled WGS sequence"/>
</dbReference>
<accession>A0A6N7EW89</accession>
<evidence type="ECO:0000256" key="3">
    <source>
        <dbReference type="ARBA" id="ARBA00022475"/>
    </source>
</evidence>
<name>A0A6N7EW89_9GAMM</name>
<protein>
    <submittedName>
        <fullName evidence="8">Cytochrome BD ubiquinol oxidase subunit II</fullName>
    </submittedName>
</protein>
<evidence type="ECO:0000256" key="7">
    <source>
        <dbReference type="SAM" id="Phobius"/>
    </source>
</evidence>
<comment type="similarity">
    <text evidence="2">Belongs to the cytochrome ubiquinol oxidase subunit 2 family.</text>
</comment>
<dbReference type="AlphaFoldDB" id="A0A6N7EW89"/>
<dbReference type="GO" id="GO:0019646">
    <property type="term" value="P:aerobic electron transport chain"/>
    <property type="evidence" value="ECO:0007669"/>
    <property type="project" value="TreeGrafter"/>
</dbReference>
<feature type="transmembrane region" description="Helical" evidence="7">
    <location>
        <begin position="189"/>
        <end position="208"/>
    </location>
</feature>
<dbReference type="PANTHER" id="PTHR43141:SF2">
    <property type="entry name" value="BLR3729 PROTEIN"/>
    <property type="match status" value="1"/>
</dbReference>
<evidence type="ECO:0000256" key="6">
    <source>
        <dbReference type="ARBA" id="ARBA00023136"/>
    </source>
</evidence>
<dbReference type="Pfam" id="PF02322">
    <property type="entry name" value="Cyt_bd_oxida_II"/>
    <property type="match status" value="1"/>
</dbReference>
<evidence type="ECO:0000256" key="4">
    <source>
        <dbReference type="ARBA" id="ARBA00022692"/>
    </source>
</evidence>
<sequence>MIQQALTDGTWLPYTFAFLMGLSMLIYAVLDGYDLGVGMLIDRATDDEKDTMIASIGPFWDANETWLILGVGLLLVAFPMAHGVILTALYLPVAIMLFGLIFRGVSFDFRAKVPKHKKNRWNKKFFYGSLLTALAQGFMLGFYIIGFDTSLAGLLFSVLIAVALASAYCLIGACWLIMKCEKQLQVKAVRWATIHTIGCAVGLAAVSVTTPLMSERIFNKWFAFPELLWLAPIPVLTIGLLLSLFLLLKKLPMQNDRYCWLPFVMTIVIFILGFLGLAYSFFPYLVPEKMTILQAAAAPASLKIMLVGALIVLPILIAYTFLAYRIFHGKATELHYD</sequence>
<organism evidence="8 9">
    <name type="scientific">Ostreibacterium oceani</name>
    <dbReference type="NCBI Taxonomy" id="2654998"/>
    <lineage>
        <taxon>Bacteria</taxon>
        <taxon>Pseudomonadati</taxon>
        <taxon>Pseudomonadota</taxon>
        <taxon>Gammaproteobacteria</taxon>
        <taxon>Cardiobacteriales</taxon>
        <taxon>Ostreibacteriaceae</taxon>
        <taxon>Ostreibacterium</taxon>
    </lineage>
</organism>
<dbReference type="RefSeq" id="WP_152809166.1">
    <property type="nucleotide sequence ID" value="NZ_WHNW01000002.1"/>
</dbReference>
<dbReference type="GO" id="GO:0009055">
    <property type="term" value="F:electron transfer activity"/>
    <property type="evidence" value="ECO:0007669"/>
    <property type="project" value="TreeGrafter"/>
</dbReference>
<feature type="transmembrane region" description="Helical" evidence="7">
    <location>
        <begin position="83"/>
        <end position="105"/>
    </location>
</feature>
<gene>
    <name evidence="8" type="ORF">GCU85_02915</name>
</gene>
<keyword evidence="5 7" id="KW-1133">Transmembrane helix</keyword>
<dbReference type="FunCoup" id="A0A6N7EW89">
    <property type="interactions" value="259"/>
</dbReference>
<feature type="transmembrane region" description="Helical" evidence="7">
    <location>
        <begin position="228"/>
        <end position="248"/>
    </location>
</feature>
<evidence type="ECO:0000313" key="8">
    <source>
        <dbReference type="EMBL" id="MPV85689.1"/>
    </source>
</evidence>
<comment type="caution">
    <text evidence="8">The sequence shown here is derived from an EMBL/GenBank/DDBJ whole genome shotgun (WGS) entry which is preliminary data.</text>
</comment>
<keyword evidence="3" id="KW-1003">Cell membrane</keyword>
<keyword evidence="6 7" id="KW-0472">Membrane</keyword>
<evidence type="ECO:0000256" key="2">
    <source>
        <dbReference type="ARBA" id="ARBA00007543"/>
    </source>
</evidence>
<feature type="transmembrane region" description="Helical" evidence="7">
    <location>
        <begin position="151"/>
        <end position="177"/>
    </location>
</feature>
<keyword evidence="4 7" id="KW-0812">Transmembrane</keyword>
<evidence type="ECO:0000313" key="9">
    <source>
        <dbReference type="Proteomes" id="UP000471298"/>
    </source>
</evidence>
<dbReference type="InParanoid" id="A0A6N7EW89"/>
<keyword evidence="9" id="KW-1185">Reference proteome</keyword>
<dbReference type="GO" id="GO:0070069">
    <property type="term" value="C:cytochrome complex"/>
    <property type="evidence" value="ECO:0007669"/>
    <property type="project" value="TreeGrafter"/>
</dbReference>